<proteinExistence type="predicted"/>
<feature type="transmembrane region" description="Helical" evidence="5">
    <location>
        <begin position="465"/>
        <end position="489"/>
    </location>
</feature>
<feature type="transmembrane region" description="Helical" evidence="5">
    <location>
        <begin position="634"/>
        <end position="656"/>
    </location>
</feature>
<dbReference type="InterPro" id="IPR011385">
    <property type="entry name" value="Site-sp_rcmbase"/>
</dbReference>
<keyword evidence="2 5" id="KW-0812">Transmembrane</keyword>
<keyword evidence="3 5" id="KW-1133">Transmembrane helix</keyword>
<sequence length="705" mass="78289">MLSALEKISAAPESAELENLAHLIACLRPATGAEPEQAIERVRELTLLLQRQPPHAVNLRRHLLHLLSARRQTSLYTDIGILSNDGFFSELHRRIVYRILPPALDERYLQDCLEKILPFNTDYLWIQAVPLADWNALAQALDGVRDATALTADTHAARSSNDQLDRLKIMTELLQAIQVLSYRISAIGMEPELIRIYSDIKAFESPFLMQNVELHTYLEGYRRYLQGDTAPMEDASHVLVMLQQCQDVVDKIRKNATRIGTSVSLTYRLLRLDQNLDRLRKLLALVDVADGRPALASASENSTVNAPLPAEQKQLIGLELGLELVEAHNRKYTVRELFAGNINLLARNITENASRTGEHYIAENRAEYSAMYRSAAGAGFIIGFMAMIKIMMSYLRAAPLVEAFLFSMNYSLGFMLIHVLHFTVATKQPAMTASRIAAGLHSRDGRNLDLDSLSGMIVKVFRTQFVAVLGNLSIAFPVAYALAYAFYFASGHHFVTPDKAQHLLHDIDPFGSLALFHAAIAGVCLFLAGLISGYYDNKALYTRMAQRVARARWLTRVLGQARTVRFGDYLERSLGGLMGNFYFGILLGTIGTIGFLLGLPIDIRHITFSAANFAIALVGLSNEVGWHVLLRSAFGVLAVGAINLWVSFALALFVALRSRGVRFRQGMPLLKSIASRFLKRPLEFFLPPRDEATAAAPADEGAAKH</sequence>
<feature type="transmembrane region" description="Helical" evidence="5">
    <location>
        <begin position="400"/>
        <end position="421"/>
    </location>
</feature>
<protein>
    <submittedName>
        <fullName evidence="6">Site-specific recombinase</fullName>
    </submittedName>
</protein>
<evidence type="ECO:0000256" key="1">
    <source>
        <dbReference type="ARBA" id="ARBA00004141"/>
    </source>
</evidence>
<organism evidence="6 7">
    <name type="scientific">Herbaspirillum lusitanum</name>
    <dbReference type="NCBI Taxonomy" id="213312"/>
    <lineage>
        <taxon>Bacteria</taxon>
        <taxon>Pseudomonadati</taxon>
        <taxon>Pseudomonadota</taxon>
        <taxon>Betaproteobacteria</taxon>
        <taxon>Burkholderiales</taxon>
        <taxon>Oxalobacteraceae</taxon>
        <taxon>Herbaspirillum</taxon>
    </lineage>
</organism>
<comment type="subcellular location">
    <subcellularLocation>
        <location evidence="1">Membrane</location>
        <topology evidence="1">Multi-pass membrane protein</topology>
    </subcellularLocation>
</comment>
<dbReference type="PIRSF" id="PIRSF015380">
    <property type="entry name" value="Site-sp_rcmb"/>
    <property type="match status" value="1"/>
</dbReference>
<reference evidence="6 7" key="1">
    <citation type="journal article" date="2024" name="Chem. Sci.">
        <title>Discovery of megapolipeptins by genome mining of a Burkholderiales bacteria collection.</title>
        <authorList>
            <person name="Paulo B.S."/>
            <person name="Recchia M.J.J."/>
            <person name="Lee S."/>
            <person name="Fergusson C.H."/>
            <person name="Romanowski S.B."/>
            <person name="Hernandez A."/>
            <person name="Krull N."/>
            <person name="Liu D.Y."/>
            <person name="Cavanagh H."/>
            <person name="Bos A."/>
            <person name="Gray C.A."/>
            <person name="Murphy B.T."/>
            <person name="Linington R.G."/>
            <person name="Eustaquio A.S."/>
        </authorList>
    </citation>
    <scope>NUCLEOTIDE SEQUENCE [LARGE SCALE GENOMIC DNA]</scope>
    <source>
        <strain evidence="6 7">RL21-008-BIB-A</strain>
    </source>
</reference>
<dbReference type="Pfam" id="PF10136">
    <property type="entry name" value="SpecificRecomb"/>
    <property type="match status" value="1"/>
</dbReference>
<dbReference type="InterPro" id="IPR023271">
    <property type="entry name" value="Aquaporin-like"/>
</dbReference>
<dbReference type="RefSeq" id="WP_408159128.1">
    <property type="nucleotide sequence ID" value="NZ_JAQQFM010000007.1"/>
</dbReference>
<evidence type="ECO:0000256" key="2">
    <source>
        <dbReference type="ARBA" id="ARBA00022692"/>
    </source>
</evidence>
<keyword evidence="4 5" id="KW-0472">Membrane</keyword>
<keyword evidence="7" id="KW-1185">Reference proteome</keyword>
<feature type="transmembrane region" description="Helical" evidence="5">
    <location>
        <begin position="510"/>
        <end position="535"/>
    </location>
</feature>
<feature type="transmembrane region" description="Helical" evidence="5">
    <location>
        <begin position="370"/>
        <end position="388"/>
    </location>
</feature>
<evidence type="ECO:0000313" key="6">
    <source>
        <dbReference type="EMBL" id="MFL9925928.1"/>
    </source>
</evidence>
<evidence type="ECO:0000313" key="7">
    <source>
        <dbReference type="Proteomes" id="UP001629246"/>
    </source>
</evidence>
<name>A0ABW9AAS6_9BURK</name>
<evidence type="ECO:0000256" key="5">
    <source>
        <dbReference type="SAM" id="Phobius"/>
    </source>
</evidence>
<gene>
    <name evidence="6" type="ORF">PQR62_16750</name>
</gene>
<dbReference type="Gene3D" id="1.20.1080.10">
    <property type="entry name" value="Glycerol uptake facilitator protein"/>
    <property type="match status" value="1"/>
</dbReference>
<dbReference type="Proteomes" id="UP001629246">
    <property type="component" value="Unassembled WGS sequence"/>
</dbReference>
<accession>A0ABW9AAS6</accession>
<evidence type="ECO:0000256" key="4">
    <source>
        <dbReference type="ARBA" id="ARBA00023136"/>
    </source>
</evidence>
<comment type="caution">
    <text evidence="6">The sequence shown here is derived from an EMBL/GenBank/DDBJ whole genome shotgun (WGS) entry which is preliminary data.</text>
</comment>
<dbReference type="EMBL" id="JAQQFM010000007">
    <property type="protein sequence ID" value="MFL9925928.1"/>
    <property type="molecule type" value="Genomic_DNA"/>
</dbReference>
<feature type="transmembrane region" description="Helical" evidence="5">
    <location>
        <begin position="581"/>
        <end position="599"/>
    </location>
</feature>
<evidence type="ECO:0000256" key="3">
    <source>
        <dbReference type="ARBA" id="ARBA00022989"/>
    </source>
</evidence>